<dbReference type="InterPro" id="IPR001733">
    <property type="entry name" value="Peptidase_S26B"/>
</dbReference>
<organism evidence="9 10">
    <name type="scientific">Clavibacter sepedonicus</name>
    <name type="common">Clavibacter michiganensis subsp. sepedonicus</name>
    <dbReference type="NCBI Taxonomy" id="31964"/>
    <lineage>
        <taxon>Bacteria</taxon>
        <taxon>Bacillati</taxon>
        <taxon>Actinomycetota</taxon>
        <taxon>Actinomycetes</taxon>
        <taxon>Micrococcales</taxon>
        <taxon>Microbacteriaceae</taxon>
        <taxon>Clavibacter</taxon>
    </lineage>
</organism>
<comment type="subcellular location">
    <subcellularLocation>
        <location evidence="1">Membrane</location>
    </subcellularLocation>
</comment>
<feature type="compositionally biased region" description="Low complexity" evidence="6">
    <location>
        <begin position="11"/>
        <end position="26"/>
    </location>
</feature>
<reference evidence="9 10" key="1">
    <citation type="journal article" date="2008" name="J. Bacteriol.">
        <title>Genome of the actinomycete plant pathogen Clavibacter michiganensis subsp. sepedonicus suggests recent niche adaptation.</title>
        <authorList>
            <person name="Bentley S.D."/>
            <person name="Corton C."/>
            <person name="Brown S.E."/>
            <person name="Barron A."/>
            <person name="Clark L."/>
            <person name="Doggett J."/>
            <person name="Harris B."/>
            <person name="Ormond D."/>
            <person name="Quail M.A."/>
            <person name="May G."/>
            <person name="Francis D."/>
            <person name="Knudson D."/>
            <person name="Parkhill J."/>
            <person name="Ishimaru C.A."/>
        </authorList>
    </citation>
    <scope>NUCLEOTIDE SEQUENCE [LARGE SCALE GENOMIC DNA]</scope>
    <source>
        <strain evidence="10">ATCC 33113 / DSM 20744 / JCM 9667 / LMG 2889 / ICMP 2535 / C-1</strain>
    </source>
</reference>
<keyword evidence="2 7" id="KW-0812">Transmembrane</keyword>
<keyword evidence="3 7" id="KW-1133">Transmembrane helix</keyword>
<dbReference type="eggNOG" id="COG0681">
    <property type="taxonomic scope" value="Bacteria"/>
</dbReference>
<keyword evidence="10" id="KW-1185">Reference proteome</keyword>
<evidence type="ECO:0000313" key="9">
    <source>
        <dbReference type="EMBL" id="CAQ02873.1"/>
    </source>
</evidence>
<dbReference type="RefSeq" id="WP_012300032.1">
    <property type="nucleotide sequence ID" value="NC_010407.1"/>
</dbReference>
<gene>
    <name evidence="9" type="ordered locus">CMS2802</name>
</gene>
<evidence type="ECO:0000256" key="1">
    <source>
        <dbReference type="ARBA" id="ARBA00004370"/>
    </source>
</evidence>
<evidence type="ECO:0000259" key="8">
    <source>
        <dbReference type="Pfam" id="PF10502"/>
    </source>
</evidence>
<evidence type="ECO:0000256" key="2">
    <source>
        <dbReference type="ARBA" id="ARBA00022692"/>
    </source>
</evidence>
<dbReference type="GO" id="GO:0006465">
    <property type="term" value="P:signal peptide processing"/>
    <property type="evidence" value="ECO:0007669"/>
    <property type="project" value="UniProtKB-UniRule"/>
</dbReference>
<dbReference type="EMBL" id="AM849034">
    <property type="protein sequence ID" value="CAQ02873.1"/>
    <property type="molecule type" value="Genomic_DNA"/>
</dbReference>
<feature type="region of interest" description="Disordered" evidence="6">
    <location>
        <begin position="1"/>
        <end position="28"/>
    </location>
</feature>
<dbReference type="EC" id="3.4.21.89" evidence="5"/>
<dbReference type="GeneID" id="301680942"/>
<dbReference type="SUPFAM" id="SSF51306">
    <property type="entry name" value="LexA/Signal peptidase"/>
    <property type="match status" value="1"/>
</dbReference>
<dbReference type="InterPro" id="IPR036286">
    <property type="entry name" value="LexA/Signal_pep-like_sf"/>
</dbReference>
<name>B0RBH7_CLASE</name>
<dbReference type="GO" id="GO:0004252">
    <property type="term" value="F:serine-type endopeptidase activity"/>
    <property type="evidence" value="ECO:0007669"/>
    <property type="project" value="UniProtKB-UniRule"/>
</dbReference>
<proteinExistence type="predicted"/>
<dbReference type="Pfam" id="PF10502">
    <property type="entry name" value="Peptidase_S26"/>
    <property type="match status" value="1"/>
</dbReference>
<dbReference type="GO" id="GO:0009003">
    <property type="term" value="F:signal peptidase activity"/>
    <property type="evidence" value="ECO:0007669"/>
    <property type="project" value="UniProtKB-EC"/>
</dbReference>
<dbReference type="InterPro" id="IPR019533">
    <property type="entry name" value="Peptidase_S26"/>
</dbReference>
<sequence length="262" mass="26787">MTRERADRAARAAAAPATEPAAPVRAQARRSPARRALGVLGGLLTAAVGLAVVAVVALSVLGVTRFVPVLSDSMAPGMPVGSLAITAPTPRAEVATGDVVVFTAPSGPRVRVIHRVTHVFGPEDAERLDGWSDDRLAIQTKGDNNPSGDPWIVTIGDDAVWERTSVVPFLGWPFVWLGDPITRAIAFAVVGAVGTIWLLTVIWRRPPRPVADADASADASASASADASASASASASADGAPDGTDARTGFHADPARTTGGPA</sequence>
<keyword evidence="4 7" id="KW-0472">Membrane</keyword>
<evidence type="ECO:0000256" key="5">
    <source>
        <dbReference type="NCBIfam" id="TIGR02228"/>
    </source>
</evidence>
<dbReference type="KEGG" id="cms:CMS2802"/>
<evidence type="ECO:0000256" key="7">
    <source>
        <dbReference type="SAM" id="Phobius"/>
    </source>
</evidence>
<protein>
    <recommendedName>
        <fullName evidence="5">Signal peptidase I</fullName>
        <ecNumber evidence="5">3.4.21.89</ecNumber>
    </recommendedName>
</protein>
<dbReference type="AlphaFoldDB" id="B0RBH7"/>
<accession>B0RBH7</accession>
<feature type="transmembrane region" description="Helical" evidence="7">
    <location>
        <begin position="37"/>
        <end position="61"/>
    </location>
</feature>
<feature type="compositionally biased region" description="Low complexity" evidence="6">
    <location>
        <begin position="212"/>
        <end position="238"/>
    </location>
</feature>
<evidence type="ECO:0000313" key="10">
    <source>
        <dbReference type="Proteomes" id="UP000001318"/>
    </source>
</evidence>
<evidence type="ECO:0000256" key="6">
    <source>
        <dbReference type="SAM" id="MobiDB-lite"/>
    </source>
</evidence>
<feature type="transmembrane region" description="Helical" evidence="7">
    <location>
        <begin position="181"/>
        <end position="203"/>
    </location>
</feature>
<dbReference type="STRING" id="31964.CMS2802"/>
<feature type="compositionally biased region" description="Basic and acidic residues" evidence="6">
    <location>
        <begin position="244"/>
        <end position="254"/>
    </location>
</feature>
<feature type="domain" description="Peptidase S26" evidence="8">
    <location>
        <begin position="50"/>
        <end position="117"/>
    </location>
</feature>
<dbReference type="NCBIfam" id="TIGR02228">
    <property type="entry name" value="sigpep_I_arch"/>
    <property type="match status" value="1"/>
</dbReference>
<dbReference type="HOGENOM" id="CLU_092728_0_0_11"/>
<feature type="compositionally biased region" description="Basic and acidic residues" evidence="6">
    <location>
        <begin position="1"/>
        <end position="10"/>
    </location>
</feature>
<feature type="region of interest" description="Disordered" evidence="6">
    <location>
        <begin position="210"/>
        <end position="262"/>
    </location>
</feature>
<evidence type="ECO:0000256" key="4">
    <source>
        <dbReference type="ARBA" id="ARBA00023136"/>
    </source>
</evidence>
<dbReference type="Proteomes" id="UP000001318">
    <property type="component" value="Chromosome"/>
</dbReference>
<evidence type="ECO:0000256" key="3">
    <source>
        <dbReference type="ARBA" id="ARBA00022989"/>
    </source>
</evidence>
<dbReference type="GO" id="GO:0016020">
    <property type="term" value="C:membrane"/>
    <property type="evidence" value="ECO:0007669"/>
    <property type="project" value="UniProtKB-SubCell"/>
</dbReference>
<dbReference type="MEROPS" id="S26.011"/>
<dbReference type="CDD" id="cd06530">
    <property type="entry name" value="S26_SPase_I"/>
    <property type="match status" value="1"/>
</dbReference>